<sequence length="240" mass="27638">MEEEDQILQHLRKDAENYTGLFSCSHKFMGGVVFRKFDTHPANLDYDILIPTSHIMGSDIWRFDEEWRDPFETFDSVAQNVFSVSASPYLKTGFLSLQLEIDFLFIRTLKPNATVELEEFELFRIPDPVEIVTAASYFLYHFPHLWMLCAFVLVIYTAREISSERSTVKDFLSVMGLSTLVFYISHVLYGSLKILLVFFVCTFPLVSNLKRSVDIKVGDRCAEMVPPIEFLAIPWGAMTS</sequence>
<keyword evidence="3" id="KW-1185">Reference proteome</keyword>
<keyword evidence="1" id="KW-1133">Transmembrane helix</keyword>
<evidence type="ECO:0000313" key="2">
    <source>
        <dbReference type="EMBL" id="KAK5968100.1"/>
    </source>
</evidence>
<keyword evidence="1" id="KW-0812">Transmembrane</keyword>
<gene>
    <name evidence="2" type="ORF">GCK32_006848</name>
</gene>
<name>A0AAN8EWA2_TRICO</name>
<protein>
    <submittedName>
        <fullName evidence="2">Uncharacterized protein</fullName>
    </submittedName>
</protein>
<evidence type="ECO:0000313" key="3">
    <source>
        <dbReference type="Proteomes" id="UP001331761"/>
    </source>
</evidence>
<evidence type="ECO:0000256" key="1">
    <source>
        <dbReference type="SAM" id="Phobius"/>
    </source>
</evidence>
<accession>A0AAN8EWA2</accession>
<comment type="caution">
    <text evidence="2">The sequence shown here is derived from an EMBL/GenBank/DDBJ whole genome shotgun (WGS) entry which is preliminary data.</text>
</comment>
<reference evidence="2 3" key="1">
    <citation type="submission" date="2019-10" db="EMBL/GenBank/DDBJ databases">
        <title>Assembly and Annotation for the nematode Trichostrongylus colubriformis.</title>
        <authorList>
            <person name="Martin J."/>
        </authorList>
    </citation>
    <scope>NUCLEOTIDE SEQUENCE [LARGE SCALE GENOMIC DNA]</scope>
    <source>
        <strain evidence="2">G859</strain>
        <tissue evidence="2">Whole worm</tissue>
    </source>
</reference>
<dbReference type="EMBL" id="WIXE01021736">
    <property type="protein sequence ID" value="KAK5968100.1"/>
    <property type="molecule type" value="Genomic_DNA"/>
</dbReference>
<proteinExistence type="predicted"/>
<feature type="transmembrane region" description="Helical" evidence="1">
    <location>
        <begin position="137"/>
        <end position="158"/>
    </location>
</feature>
<dbReference type="AlphaFoldDB" id="A0AAN8EWA2"/>
<keyword evidence="1" id="KW-0472">Membrane</keyword>
<dbReference type="Proteomes" id="UP001331761">
    <property type="component" value="Unassembled WGS sequence"/>
</dbReference>
<organism evidence="2 3">
    <name type="scientific">Trichostrongylus colubriformis</name>
    <name type="common">Black scour worm</name>
    <dbReference type="NCBI Taxonomy" id="6319"/>
    <lineage>
        <taxon>Eukaryota</taxon>
        <taxon>Metazoa</taxon>
        <taxon>Ecdysozoa</taxon>
        <taxon>Nematoda</taxon>
        <taxon>Chromadorea</taxon>
        <taxon>Rhabditida</taxon>
        <taxon>Rhabditina</taxon>
        <taxon>Rhabditomorpha</taxon>
        <taxon>Strongyloidea</taxon>
        <taxon>Trichostrongylidae</taxon>
        <taxon>Trichostrongylus</taxon>
    </lineage>
</organism>